<dbReference type="InterPro" id="IPR050182">
    <property type="entry name" value="Cytochrome_P450_fam2"/>
</dbReference>
<dbReference type="AlphaFoldDB" id="A0A210QW73"/>
<dbReference type="GO" id="GO:0005506">
    <property type="term" value="F:iron ion binding"/>
    <property type="evidence" value="ECO:0007669"/>
    <property type="project" value="InterPro"/>
</dbReference>
<dbReference type="GO" id="GO:0006082">
    <property type="term" value="P:organic acid metabolic process"/>
    <property type="evidence" value="ECO:0007669"/>
    <property type="project" value="TreeGrafter"/>
</dbReference>
<evidence type="ECO:0000256" key="8">
    <source>
        <dbReference type="RuleBase" id="RU000461"/>
    </source>
</evidence>
<evidence type="ECO:0000256" key="2">
    <source>
        <dbReference type="ARBA" id="ARBA00010617"/>
    </source>
</evidence>
<evidence type="ECO:0000256" key="7">
    <source>
        <dbReference type="PIRSR" id="PIRSR602401-1"/>
    </source>
</evidence>
<dbReference type="GO" id="GO:0006805">
    <property type="term" value="P:xenobiotic metabolic process"/>
    <property type="evidence" value="ECO:0007669"/>
    <property type="project" value="TreeGrafter"/>
</dbReference>
<dbReference type="InterPro" id="IPR001128">
    <property type="entry name" value="Cyt_P450"/>
</dbReference>
<dbReference type="OrthoDB" id="2789670at2759"/>
<dbReference type="Pfam" id="PF00067">
    <property type="entry name" value="p450"/>
    <property type="match status" value="1"/>
</dbReference>
<dbReference type="PROSITE" id="PS00086">
    <property type="entry name" value="CYTOCHROME_P450"/>
    <property type="match status" value="1"/>
</dbReference>
<evidence type="ECO:0000256" key="5">
    <source>
        <dbReference type="ARBA" id="ARBA00023004"/>
    </source>
</evidence>
<name>A0A210QW73_MIZYE</name>
<evidence type="ECO:0000313" key="10">
    <source>
        <dbReference type="EMBL" id="OWF52912.1"/>
    </source>
</evidence>
<comment type="subcellular location">
    <subcellularLocation>
        <location evidence="1">Membrane</location>
    </subcellularLocation>
</comment>
<keyword evidence="6 9" id="KW-0472">Membrane</keyword>
<dbReference type="InterPro" id="IPR017972">
    <property type="entry name" value="Cyt_P450_CS"/>
</dbReference>
<sequence length="496" mass="56223">MDFGSLFSFNTVTVAFVVVLLILLVSRTLQWPANVPPGPSGYPIIGSMPLLRKGNVLETFRKLRAQYGDVFSLKIGPNLNVVINGKEALREAFVKRGEEFSDRPGGFMTENIFHSKGIGFSSGEHWKQTRTFSLSTLRNFGFGKKSLESRVQEEIEAYLKFIEKQEGQPYDMKKITTIAISNIICSITFGNRFEYTDAKFKRLTSLFAENFRLLSVGGALRSFPGVRFLPGDMFNVKKLIQNFADIKSFVFEQIAEHRKTYEEENQRDFVDAFLRQQIKHGEDDPIFEDMNLTTSVMNLFGAGTDTTATIIRWAIIYLIHNKPIQDKLRQEIESVVGTSRLPSLGDKPSMPYYEAFITEVLRMGNIAPLSVPHGALKDIHFRGMIIPKGSLIIQNLDSVMTDPDLFENPDKFQPERFLGKDGQMNGKERTVMAFSLGRRICLGESLARLELFLFLTSLLQRFEFFPESPDKLPSFDATLGLVRASKDYKCCAVKLK</sequence>
<dbReference type="PRINTS" id="PR00463">
    <property type="entry name" value="EP450I"/>
</dbReference>
<keyword evidence="9" id="KW-0812">Transmembrane</keyword>
<dbReference type="Proteomes" id="UP000242188">
    <property type="component" value="Unassembled WGS sequence"/>
</dbReference>
<keyword evidence="3 7" id="KW-0479">Metal-binding</keyword>
<dbReference type="InterPro" id="IPR002401">
    <property type="entry name" value="Cyt_P450_E_grp-I"/>
</dbReference>
<dbReference type="GO" id="GO:0008395">
    <property type="term" value="F:steroid hydroxylase activity"/>
    <property type="evidence" value="ECO:0007669"/>
    <property type="project" value="TreeGrafter"/>
</dbReference>
<evidence type="ECO:0000256" key="3">
    <source>
        <dbReference type="ARBA" id="ARBA00022723"/>
    </source>
</evidence>
<accession>A0A210QW73</accession>
<dbReference type="InterPro" id="IPR036396">
    <property type="entry name" value="Cyt_P450_sf"/>
</dbReference>
<keyword evidence="4 8" id="KW-0560">Oxidoreductase</keyword>
<evidence type="ECO:0000256" key="6">
    <source>
        <dbReference type="ARBA" id="ARBA00023136"/>
    </source>
</evidence>
<dbReference type="EMBL" id="NEDP02001613">
    <property type="protein sequence ID" value="OWF52912.1"/>
    <property type="molecule type" value="Genomic_DNA"/>
</dbReference>
<dbReference type="FunFam" id="1.10.630.10:FF:000004">
    <property type="entry name" value="cytochrome P450 2D15 isoform X1"/>
    <property type="match status" value="1"/>
</dbReference>
<keyword evidence="8" id="KW-0503">Monooxygenase</keyword>
<feature type="transmembrane region" description="Helical" evidence="9">
    <location>
        <begin position="6"/>
        <end position="25"/>
    </location>
</feature>
<keyword evidence="9" id="KW-1133">Transmembrane helix</keyword>
<dbReference type="PRINTS" id="PR00385">
    <property type="entry name" value="P450"/>
</dbReference>
<dbReference type="STRING" id="6573.A0A210QW73"/>
<evidence type="ECO:0000256" key="9">
    <source>
        <dbReference type="SAM" id="Phobius"/>
    </source>
</evidence>
<dbReference type="GO" id="GO:0020037">
    <property type="term" value="F:heme binding"/>
    <property type="evidence" value="ECO:0007669"/>
    <property type="project" value="InterPro"/>
</dbReference>
<dbReference type="GO" id="GO:0016712">
    <property type="term" value="F:oxidoreductase activity, acting on paired donors, with incorporation or reduction of molecular oxygen, reduced flavin or flavoprotein as one donor, and incorporation of one atom of oxygen"/>
    <property type="evidence" value="ECO:0007669"/>
    <property type="project" value="TreeGrafter"/>
</dbReference>
<keyword evidence="5 7" id="KW-0408">Iron</keyword>
<dbReference type="GO" id="GO:0016020">
    <property type="term" value="C:membrane"/>
    <property type="evidence" value="ECO:0007669"/>
    <property type="project" value="UniProtKB-SubCell"/>
</dbReference>
<comment type="cofactor">
    <cofactor evidence="7">
        <name>heme</name>
        <dbReference type="ChEBI" id="CHEBI:30413"/>
    </cofactor>
</comment>
<feature type="binding site" description="axial binding residue" evidence="7">
    <location>
        <position position="441"/>
    </location>
    <ligand>
        <name>heme</name>
        <dbReference type="ChEBI" id="CHEBI:30413"/>
    </ligand>
    <ligandPart>
        <name>Fe</name>
        <dbReference type="ChEBI" id="CHEBI:18248"/>
    </ligandPart>
</feature>
<keyword evidence="7 8" id="KW-0349">Heme</keyword>
<dbReference type="Gene3D" id="1.10.630.10">
    <property type="entry name" value="Cytochrome P450"/>
    <property type="match status" value="1"/>
</dbReference>
<evidence type="ECO:0000313" key="11">
    <source>
        <dbReference type="Proteomes" id="UP000242188"/>
    </source>
</evidence>
<dbReference type="SUPFAM" id="SSF48264">
    <property type="entry name" value="Cytochrome P450"/>
    <property type="match status" value="1"/>
</dbReference>
<proteinExistence type="inferred from homology"/>
<evidence type="ECO:0000256" key="4">
    <source>
        <dbReference type="ARBA" id="ARBA00023002"/>
    </source>
</evidence>
<reference evidence="10 11" key="1">
    <citation type="journal article" date="2017" name="Nat. Ecol. Evol.">
        <title>Scallop genome provides insights into evolution of bilaterian karyotype and development.</title>
        <authorList>
            <person name="Wang S."/>
            <person name="Zhang J."/>
            <person name="Jiao W."/>
            <person name="Li J."/>
            <person name="Xun X."/>
            <person name="Sun Y."/>
            <person name="Guo X."/>
            <person name="Huan P."/>
            <person name="Dong B."/>
            <person name="Zhang L."/>
            <person name="Hu X."/>
            <person name="Sun X."/>
            <person name="Wang J."/>
            <person name="Zhao C."/>
            <person name="Wang Y."/>
            <person name="Wang D."/>
            <person name="Huang X."/>
            <person name="Wang R."/>
            <person name="Lv J."/>
            <person name="Li Y."/>
            <person name="Zhang Z."/>
            <person name="Liu B."/>
            <person name="Lu W."/>
            <person name="Hui Y."/>
            <person name="Liang J."/>
            <person name="Zhou Z."/>
            <person name="Hou R."/>
            <person name="Li X."/>
            <person name="Liu Y."/>
            <person name="Li H."/>
            <person name="Ning X."/>
            <person name="Lin Y."/>
            <person name="Zhao L."/>
            <person name="Xing Q."/>
            <person name="Dou J."/>
            <person name="Li Y."/>
            <person name="Mao J."/>
            <person name="Guo H."/>
            <person name="Dou H."/>
            <person name="Li T."/>
            <person name="Mu C."/>
            <person name="Jiang W."/>
            <person name="Fu Q."/>
            <person name="Fu X."/>
            <person name="Miao Y."/>
            <person name="Liu J."/>
            <person name="Yu Q."/>
            <person name="Li R."/>
            <person name="Liao H."/>
            <person name="Li X."/>
            <person name="Kong Y."/>
            <person name="Jiang Z."/>
            <person name="Chourrout D."/>
            <person name="Li R."/>
            <person name="Bao Z."/>
        </authorList>
    </citation>
    <scope>NUCLEOTIDE SEQUENCE [LARGE SCALE GENOMIC DNA]</scope>
    <source>
        <strain evidence="10 11">PY_sf001</strain>
    </source>
</reference>
<organism evidence="10 11">
    <name type="scientific">Mizuhopecten yessoensis</name>
    <name type="common">Japanese scallop</name>
    <name type="synonym">Patinopecten yessoensis</name>
    <dbReference type="NCBI Taxonomy" id="6573"/>
    <lineage>
        <taxon>Eukaryota</taxon>
        <taxon>Metazoa</taxon>
        <taxon>Spiralia</taxon>
        <taxon>Lophotrochozoa</taxon>
        <taxon>Mollusca</taxon>
        <taxon>Bivalvia</taxon>
        <taxon>Autobranchia</taxon>
        <taxon>Pteriomorphia</taxon>
        <taxon>Pectinida</taxon>
        <taxon>Pectinoidea</taxon>
        <taxon>Pectinidae</taxon>
        <taxon>Mizuhopecten</taxon>
    </lineage>
</organism>
<keyword evidence="11" id="KW-1185">Reference proteome</keyword>
<protein>
    <submittedName>
        <fullName evidence="10">Cytochrome P450 2J6</fullName>
    </submittedName>
</protein>
<dbReference type="PANTHER" id="PTHR24300">
    <property type="entry name" value="CYTOCHROME P450 508A4-RELATED"/>
    <property type="match status" value="1"/>
</dbReference>
<comment type="similarity">
    <text evidence="2 8">Belongs to the cytochrome P450 family.</text>
</comment>
<dbReference type="PANTHER" id="PTHR24300:SF403">
    <property type="entry name" value="CYTOCHROME P450 306A1"/>
    <property type="match status" value="1"/>
</dbReference>
<evidence type="ECO:0000256" key="1">
    <source>
        <dbReference type="ARBA" id="ARBA00004370"/>
    </source>
</evidence>
<comment type="caution">
    <text evidence="10">The sequence shown here is derived from an EMBL/GenBank/DDBJ whole genome shotgun (WGS) entry which is preliminary data.</text>
</comment>
<gene>
    <name evidence="10" type="ORF">KP79_PYT12905</name>
</gene>
<dbReference type="GO" id="GO:0005737">
    <property type="term" value="C:cytoplasm"/>
    <property type="evidence" value="ECO:0007669"/>
    <property type="project" value="TreeGrafter"/>
</dbReference>